<dbReference type="InterPro" id="IPR011006">
    <property type="entry name" value="CheY-like_superfamily"/>
</dbReference>
<feature type="domain" description="Histidine kinase" evidence="6">
    <location>
        <begin position="328"/>
        <end position="585"/>
    </location>
</feature>
<dbReference type="SUPFAM" id="SSF52172">
    <property type="entry name" value="CheY-like"/>
    <property type="match status" value="1"/>
</dbReference>
<dbReference type="PROSITE" id="PS50109">
    <property type="entry name" value="HIS_KIN"/>
    <property type="match status" value="1"/>
</dbReference>
<gene>
    <name evidence="9" type="primary">fixL_1</name>
    <name evidence="9" type="ORF">Pan216_07580</name>
</gene>
<accession>A0A518AYX1</accession>
<dbReference type="InterPro" id="IPR004358">
    <property type="entry name" value="Sig_transdc_His_kin-like_C"/>
</dbReference>
<evidence type="ECO:0000256" key="4">
    <source>
        <dbReference type="PROSITE-ProRule" id="PRU00169"/>
    </source>
</evidence>
<evidence type="ECO:0000256" key="3">
    <source>
        <dbReference type="ARBA" id="ARBA00022553"/>
    </source>
</evidence>
<dbReference type="InterPro" id="IPR000014">
    <property type="entry name" value="PAS"/>
</dbReference>
<dbReference type="InterPro" id="IPR005467">
    <property type="entry name" value="His_kinase_dom"/>
</dbReference>
<dbReference type="InterPro" id="IPR035965">
    <property type="entry name" value="PAS-like_dom_sf"/>
</dbReference>
<dbReference type="InterPro" id="IPR036097">
    <property type="entry name" value="HisK_dim/P_sf"/>
</dbReference>
<dbReference type="CDD" id="cd00130">
    <property type="entry name" value="PAS"/>
    <property type="match status" value="1"/>
</dbReference>
<dbReference type="Pfam" id="PF13426">
    <property type="entry name" value="PAS_9"/>
    <property type="match status" value="1"/>
</dbReference>
<evidence type="ECO:0000256" key="1">
    <source>
        <dbReference type="ARBA" id="ARBA00000085"/>
    </source>
</evidence>
<sequence length="606" mass="67584">MSAISSDDRSRILVIDDNPSIHDDFRKVLAENPQSQDLEDLRAAIFGETHEKTSCKPRQFEIDSAHQGKDGFEKLKESLERGSPYIMAFVDMRMPPGWDGLETIEHLWSIDPELHIVICTAYADYSWSDVTRRLGSNDRWLVLKKPFDKAEVCQMATAIAEKRRLAEQLRAHLGDLEERVDQGTSALRDREQRMQAMFNTAPDGIITFDAQGVLETANTAASLLFGYGRNEVVDKQVAELLHDADPKSTGDIGELLRMDSTNTPIGREIESVRRDGSVFPAHWTIGYVSESDRPFYIAIVRDQTEHKLLQCELAQAQKLESVGQLAAGIAHEINTPMQYIGDNVRFLRDSFANLSEVIKAFDSLLEECKAKKLAPDQTTSADQATDSADVSYLVEEIPETIEQTLDGIERIATIVRAMKEFSYPGAEKKTLADIHESLRTTITVARNEWKYVAEVETNFEPNMPLVPCLVGELNQVFLNLIVNAAHAIEDANADQPEKKGTILIESRCEDGWAEIQISDTGTGISTENVGRVFDPFFTTKDVGKGTGQGLAIARSVVVDKHEGTIDLRTQMGKGTSFRIRLPLEHASVDSKSHPPREESHETHSVC</sequence>
<proteinExistence type="predicted"/>
<dbReference type="InterPro" id="IPR001789">
    <property type="entry name" value="Sig_transdc_resp-reg_receiver"/>
</dbReference>
<dbReference type="Gene3D" id="1.10.287.130">
    <property type="match status" value="1"/>
</dbReference>
<feature type="region of interest" description="Disordered" evidence="5">
    <location>
        <begin position="585"/>
        <end position="606"/>
    </location>
</feature>
<evidence type="ECO:0000256" key="5">
    <source>
        <dbReference type="SAM" id="MobiDB-lite"/>
    </source>
</evidence>
<dbReference type="PANTHER" id="PTHR43065:SF50">
    <property type="entry name" value="HISTIDINE KINASE"/>
    <property type="match status" value="1"/>
</dbReference>
<reference evidence="9 10" key="1">
    <citation type="submission" date="2019-02" db="EMBL/GenBank/DDBJ databases">
        <title>Deep-cultivation of Planctomycetes and their phenomic and genomic characterization uncovers novel biology.</title>
        <authorList>
            <person name="Wiegand S."/>
            <person name="Jogler M."/>
            <person name="Boedeker C."/>
            <person name="Pinto D."/>
            <person name="Vollmers J."/>
            <person name="Rivas-Marin E."/>
            <person name="Kohn T."/>
            <person name="Peeters S.H."/>
            <person name="Heuer A."/>
            <person name="Rast P."/>
            <person name="Oberbeckmann S."/>
            <person name="Bunk B."/>
            <person name="Jeske O."/>
            <person name="Meyerdierks A."/>
            <person name="Storesund J.E."/>
            <person name="Kallscheuer N."/>
            <person name="Luecker S."/>
            <person name="Lage O.M."/>
            <person name="Pohl T."/>
            <person name="Merkel B.J."/>
            <person name="Hornburger P."/>
            <person name="Mueller R.-W."/>
            <person name="Bruemmer F."/>
            <person name="Labrenz M."/>
            <person name="Spormann A.M."/>
            <person name="Op den Camp H."/>
            <person name="Overmann J."/>
            <person name="Amann R."/>
            <person name="Jetten M.S.M."/>
            <person name="Mascher T."/>
            <person name="Medema M.H."/>
            <person name="Devos D.P."/>
            <person name="Kaster A.-K."/>
            <person name="Ovreas L."/>
            <person name="Rohde M."/>
            <person name="Galperin M.Y."/>
            <person name="Jogler C."/>
        </authorList>
    </citation>
    <scope>NUCLEOTIDE SEQUENCE [LARGE SCALE GENOMIC DNA]</scope>
    <source>
        <strain evidence="9 10">Pan216</strain>
    </source>
</reference>
<dbReference type="Gene3D" id="3.30.450.20">
    <property type="entry name" value="PAS domain"/>
    <property type="match status" value="1"/>
</dbReference>
<dbReference type="Pfam" id="PF00072">
    <property type="entry name" value="Response_reg"/>
    <property type="match status" value="1"/>
</dbReference>
<dbReference type="SMART" id="SM00387">
    <property type="entry name" value="HATPase_c"/>
    <property type="match status" value="1"/>
</dbReference>
<name>A0A518AYX1_9BACT</name>
<dbReference type="PROSITE" id="PS50110">
    <property type="entry name" value="RESPONSE_REGULATORY"/>
    <property type="match status" value="1"/>
</dbReference>
<dbReference type="GO" id="GO:0000155">
    <property type="term" value="F:phosphorelay sensor kinase activity"/>
    <property type="evidence" value="ECO:0007669"/>
    <property type="project" value="InterPro"/>
</dbReference>
<dbReference type="EMBL" id="CP036279">
    <property type="protein sequence ID" value="QDU59924.1"/>
    <property type="molecule type" value="Genomic_DNA"/>
</dbReference>
<feature type="domain" description="Response regulatory" evidence="7">
    <location>
        <begin position="11"/>
        <end position="160"/>
    </location>
</feature>
<dbReference type="PANTHER" id="PTHR43065">
    <property type="entry name" value="SENSOR HISTIDINE KINASE"/>
    <property type="match status" value="1"/>
</dbReference>
<dbReference type="PRINTS" id="PR00344">
    <property type="entry name" value="BCTRLSENSOR"/>
</dbReference>
<dbReference type="PROSITE" id="PS50112">
    <property type="entry name" value="PAS"/>
    <property type="match status" value="1"/>
</dbReference>
<dbReference type="SMART" id="SM00091">
    <property type="entry name" value="PAS"/>
    <property type="match status" value="1"/>
</dbReference>
<dbReference type="CDD" id="cd00082">
    <property type="entry name" value="HisKA"/>
    <property type="match status" value="1"/>
</dbReference>
<dbReference type="RefSeq" id="WP_419193219.1">
    <property type="nucleotide sequence ID" value="NZ_CP036279.1"/>
</dbReference>
<evidence type="ECO:0000313" key="10">
    <source>
        <dbReference type="Proteomes" id="UP000317093"/>
    </source>
</evidence>
<feature type="modified residue" description="4-aspartylphosphate" evidence="4">
    <location>
        <position position="91"/>
    </location>
</feature>
<evidence type="ECO:0000256" key="2">
    <source>
        <dbReference type="ARBA" id="ARBA00012438"/>
    </source>
</evidence>
<evidence type="ECO:0000259" key="8">
    <source>
        <dbReference type="PROSITE" id="PS50112"/>
    </source>
</evidence>
<evidence type="ECO:0000259" key="6">
    <source>
        <dbReference type="PROSITE" id="PS50109"/>
    </source>
</evidence>
<keyword evidence="9" id="KW-0808">Transferase</keyword>
<dbReference type="Pfam" id="PF02518">
    <property type="entry name" value="HATPase_c"/>
    <property type="match status" value="1"/>
</dbReference>
<evidence type="ECO:0000313" key="9">
    <source>
        <dbReference type="EMBL" id="QDU59924.1"/>
    </source>
</evidence>
<dbReference type="Gene3D" id="3.40.50.2300">
    <property type="match status" value="1"/>
</dbReference>
<keyword evidence="10" id="KW-1185">Reference proteome</keyword>
<dbReference type="InterPro" id="IPR003594">
    <property type="entry name" value="HATPase_dom"/>
</dbReference>
<keyword evidence="3 4" id="KW-0597">Phosphoprotein</keyword>
<dbReference type="Gene3D" id="3.30.565.10">
    <property type="entry name" value="Histidine kinase-like ATPase, C-terminal domain"/>
    <property type="match status" value="1"/>
</dbReference>
<feature type="domain" description="PAS" evidence="8">
    <location>
        <begin position="190"/>
        <end position="245"/>
    </location>
</feature>
<organism evidence="9 10">
    <name type="scientific">Kolteria novifilia</name>
    <dbReference type="NCBI Taxonomy" id="2527975"/>
    <lineage>
        <taxon>Bacteria</taxon>
        <taxon>Pseudomonadati</taxon>
        <taxon>Planctomycetota</taxon>
        <taxon>Planctomycetia</taxon>
        <taxon>Kolteriales</taxon>
        <taxon>Kolteriaceae</taxon>
        <taxon>Kolteria</taxon>
    </lineage>
</organism>
<dbReference type="InterPro" id="IPR036890">
    <property type="entry name" value="HATPase_C_sf"/>
</dbReference>
<dbReference type="SUPFAM" id="SSF55874">
    <property type="entry name" value="ATPase domain of HSP90 chaperone/DNA topoisomerase II/histidine kinase"/>
    <property type="match status" value="1"/>
</dbReference>
<dbReference type="SUPFAM" id="SSF55785">
    <property type="entry name" value="PYP-like sensor domain (PAS domain)"/>
    <property type="match status" value="1"/>
</dbReference>
<evidence type="ECO:0000259" key="7">
    <source>
        <dbReference type="PROSITE" id="PS50110"/>
    </source>
</evidence>
<dbReference type="NCBIfam" id="TIGR00229">
    <property type="entry name" value="sensory_box"/>
    <property type="match status" value="1"/>
</dbReference>
<dbReference type="Proteomes" id="UP000317093">
    <property type="component" value="Chromosome"/>
</dbReference>
<dbReference type="AlphaFoldDB" id="A0A518AYX1"/>
<comment type="catalytic activity">
    <reaction evidence="1">
        <text>ATP + protein L-histidine = ADP + protein N-phospho-L-histidine.</text>
        <dbReference type="EC" id="2.7.13.3"/>
    </reaction>
</comment>
<dbReference type="EC" id="2.7.13.3" evidence="2"/>
<dbReference type="SUPFAM" id="SSF47384">
    <property type="entry name" value="Homodimeric domain of signal transducing histidine kinase"/>
    <property type="match status" value="1"/>
</dbReference>
<protein>
    <recommendedName>
        <fullName evidence="2">histidine kinase</fullName>
        <ecNumber evidence="2">2.7.13.3</ecNumber>
    </recommendedName>
</protein>
<dbReference type="InterPro" id="IPR003661">
    <property type="entry name" value="HisK_dim/P_dom"/>
</dbReference>
<dbReference type="KEGG" id="knv:Pan216_07580"/>